<protein>
    <recommendedName>
        <fullName evidence="3">Peptidase E</fullName>
    </recommendedName>
</protein>
<proteinExistence type="predicted"/>
<accession>I0WH80</accession>
<dbReference type="RefSeq" id="WP_008238449.1">
    <property type="nucleotide sequence ID" value="NZ_AJJU01000004.1"/>
</dbReference>
<dbReference type="Proteomes" id="UP000005938">
    <property type="component" value="Unassembled WGS sequence"/>
</dbReference>
<evidence type="ECO:0000313" key="2">
    <source>
        <dbReference type="Proteomes" id="UP000005938"/>
    </source>
</evidence>
<name>I0WH80_9FLAO</name>
<gene>
    <name evidence="1" type="ORF">W5A_06013</name>
</gene>
<dbReference type="EMBL" id="AJJU01000004">
    <property type="protein sequence ID" value="EID75746.1"/>
    <property type="molecule type" value="Genomic_DNA"/>
</dbReference>
<dbReference type="eggNOG" id="ENOG503140B">
    <property type="taxonomic scope" value="Bacteria"/>
</dbReference>
<evidence type="ECO:0000313" key="1">
    <source>
        <dbReference type="EMBL" id="EID75746.1"/>
    </source>
</evidence>
<organism evidence="1 2">
    <name type="scientific">Imtechella halotolerans K1</name>
    <dbReference type="NCBI Taxonomy" id="946077"/>
    <lineage>
        <taxon>Bacteria</taxon>
        <taxon>Pseudomonadati</taxon>
        <taxon>Bacteroidota</taxon>
        <taxon>Flavobacteriia</taxon>
        <taxon>Flavobacteriales</taxon>
        <taxon>Flavobacteriaceae</taxon>
        <taxon>Imtechella</taxon>
    </lineage>
</organism>
<dbReference type="STRING" id="946077.W5A_06013"/>
<keyword evidence="2" id="KW-1185">Reference proteome</keyword>
<sequence>MSSIFKNTLGITLALFLISATAYHKFYVSVTQINYSNKEESLQITSRIFIDDFENVLKERYGVTLDLGTPQEAKNSNYYVERYLNTRFTIHINGKKQELHFLGKEYENDVVKTYIEIKNTPLSSLKSIKVESNILYDLFQEQQNIIHFNINNRKKSFLLMKDKNTDMLKL</sequence>
<dbReference type="AlphaFoldDB" id="I0WH80"/>
<dbReference type="PATRIC" id="fig|946077.3.peg.1222"/>
<evidence type="ECO:0008006" key="3">
    <source>
        <dbReference type="Google" id="ProtNLM"/>
    </source>
</evidence>
<reference evidence="1 2" key="1">
    <citation type="journal article" date="2012" name="J. Bacteriol.">
        <title>Genome Sequence of the Halotolerant Bacterium Imtechella halotolerans K1T.</title>
        <authorList>
            <person name="Kumar S."/>
            <person name="Vikram S."/>
            <person name="Subramanian S."/>
            <person name="Raghava G.P."/>
            <person name="Pinnaka A.K."/>
        </authorList>
    </citation>
    <scope>NUCLEOTIDE SEQUENCE [LARGE SCALE GENOMIC DNA]</scope>
    <source>
        <strain evidence="1 2">K1</strain>
    </source>
</reference>
<dbReference type="InterPro" id="IPR046525">
    <property type="entry name" value="DUF6702"/>
</dbReference>
<dbReference type="Pfam" id="PF20420">
    <property type="entry name" value="DUF6702"/>
    <property type="match status" value="1"/>
</dbReference>
<dbReference type="OrthoDB" id="5735516at2"/>
<comment type="caution">
    <text evidence="1">The sequence shown here is derived from an EMBL/GenBank/DDBJ whole genome shotgun (WGS) entry which is preliminary data.</text>
</comment>